<gene>
    <name evidence="1" type="ordered locus">mlr6458</name>
</gene>
<dbReference type="AlphaFoldDB" id="Q989E6"/>
<reference evidence="1 2" key="1">
    <citation type="journal article" date="2000" name="DNA Res.">
        <title>Complete genome structure of the nitrogen-fixing symbiotic bacterium Mesorhizobium loti.</title>
        <authorList>
            <person name="Kaneko T."/>
            <person name="Nakamura Y."/>
            <person name="Sato S."/>
            <person name="Asamizu E."/>
            <person name="Kato T."/>
            <person name="Sasamoto S."/>
            <person name="Watanabe A."/>
            <person name="Idesawa K."/>
            <person name="Ishikawa A."/>
            <person name="Kawashima K."/>
            <person name="Kimura T."/>
            <person name="Kishida Y."/>
            <person name="Kiyokawa C."/>
            <person name="Kohara M."/>
            <person name="Matsumoto M."/>
            <person name="Matsuno A."/>
            <person name="Mochizuki Y."/>
            <person name="Nakayama S."/>
            <person name="Nakazaki N."/>
            <person name="Shimpo S."/>
            <person name="Sugimoto M."/>
            <person name="Takeuchi C."/>
            <person name="Yamada M."/>
            <person name="Tabata S."/>
        </authorList>
    </citation>
    <scope>NUCLEOTIDE SEQUENCE [LARGE SCALE GENOMIC DNA]</scope>
    <source>
        <strain evidence="2">LMG 29417 / CECT 9101 / MAFF 303099</strain>
    </source>
</reference>
<dbReference type="Proteomes" id="UP000000552">
    <property type="component" value="Chromosome"/>
</dbReference>
<accession>Q989E6</accession>
<name>Q989E6_RHILO</name>
<proteinExistence type="predicted"/>
<dbReference type="EMBL" id="BA000012">
    <property type="protein sequence ID" value="BAB52751.1"/>
    <property type="molecule type" value="Genomic_DNA"/>
</dbReference>
<organism evidence="1 2">
    <name type="scientific">Mesorhizobium japonicum (strain LMG 29417 / CECT 9101 / MAFF 303099)</name>
    <name type="common">Mesorhizobium loti (strain MAFF 303099)</name>
    <dbReference type="NCBI Taxonomy" id="266835"/>
    <lineage>
        <taxon>Bacteria</taxon>
        <taxon>Pseudomonadati</taxon>
        <taxon>Pseudomonadota</taxon>
        <taxon>Alphaproteobacteria</taxon>
        <taxon>Hyphomicrobiales</taxon>
        <taxon>Phyllobacteriaceae</taxon>
        <taxon>Mesorhizobium</taxon>
    </lineage>
</organism>
<protein>
    <submittedName>
        <fullName evidence="1">Mlr6458 protein</fullName>
    </submittedName>
</protein>
<evidence type="ECO:0000313" key="1">
    <source>
        <dbReference type="EMBL" id="BAB52751.1"/>
    </source>
</evidence>
<evidence type="ECO:0000313" key="2">
    <source>
        <dbReference type="Proteomes" id="UP000000552"/>
    </source>
</evidence>
<dbReference type="HOGENOM" id="CLU_1426959_0_0_5"/>
<sequence>MMAMGRSSLVNGARRGFPRAANVGKAGLDAFDIEHDGAAARKDEFDDAGWLADLDEADRQQGQHLGRLVAGNAIGFGAQHPVEMQHGLPPLIVLAEQARLRLPDETVHGQHETLGRRQEFEVRHLHHGVLDMGRDDAQILVVERDKLEGHAEFVPKVGFSPLLGGLSGRCNRDTTPARGNCLGFAVLAGG</sequence>
<dbReference type="KEGG" id="mlo:mlr6458"/>